<evidence type="ECO:0000313" key="3">
    <source>
        <dbReference type="Proteomes" id="UP000292781"/>
    </source>
</evidence>
<keyword evidence="1" id="KW-1133">Transmembrane helix</keyword>
<evidence type="ECO:0000256" key="1">
    <source>
        <dbReference type="SAM" id="Phobius"/>
    </source>
</evidence>
<dbReference type="InterPro" id="IPR021741">
    <property type="entry name" value="DUF3311"/>
</dbReference>
<dbReference type="Proteomes" id="UP000292781">
    <property type="component" value="Unassembled WGS sequence"/>
</dbReference>
<evidence type="ECO:0000313" key="2">
    <source>
        <dbReference type="EMBL" id="TBW33799.1"/>
    </source>
</evidence>
<accession>A0A4V2KSP9</accession>
<dbReference type="RefSeq" id="WP_131311316.1">
    <property type="nucleotide sequence ID" value="NZ_SJFN01000039.1"/>
</dbReference>
<keyword evidence="1" id="KW-0472">Membrane</keyword>
<organism evidence="2 3">
    <name type="scientific">Siculibacillus lacustris</name>
    <dbReference type="NCBI Taxonomy" id="1549641"/>
    <lineage>
        <taxon>Bacteria</taxon>
        <taxon>Pseudomonadati</taxon>
        <taxon>Pseudomonadota</taxon>
        <taxon>Alphaproteobacteria</taxon>
        <taxon>Hyphomicrobiales</taxon>
        <taxon>Ancalomicrobiaceae</taxon>
        <taxon>Siculibacillus</taxon>
    </lineage>
</organism>
<keyword evidence="3" id="KW-1185">Reference proteome</keyword>
<proteinExistence type="predicted"/>
<dbReference type="OrthoDB" id="3628949at2"/>
<feature type="transmembrane region" description="Helical" evidence="1">
    <location>
        <begin position="33"/>
        <end position="55"/>
    </location>
</feature>
<comment type="caution">
    <text evidence="2">The sequence shown here is derived from an EMBL/GenBank/DDBJ whole genome shotgun (WGS) entry which is preliminary data.</text>
</comment>
<name>A0A4V2KSP9_9HYPH</name>
<keyword evidence="1" id="KW-0812">Transmembrane</keyword>
<sequence length="71" mass="8274">MSMQRMILTVFPFIWTIGLLPFANHVKPFVFGLPFLAFWLSFSIYVTFVCILLLYRLDSRARRAEGGNLDD</sequence>
<reference evidence="2 3" key="1">
    <citation type="submission" date="2019-02" db="EMBL/GenBank/DDBJ databases">
        <title>Siculibacillus lacustris gen. nov., sp. nov., a new rosette-forming bacterium isolated from a freshwater crater lake (Lake St. Ana, Romania).</title>
        <authorList>
            <person name="Felfoldi T."/>
            <person name="Marton Z."/>
            <person name="Szabo A."/>
            <person name="Mentes A."/>
            <person name="Boka K."/>
            <person name="Marialigeti K."/>
            <person name="Mathe I."/>
            <person name="Koncz M."/>
            <person name="Schumann P."/>
            <person name="Toth E."/>
        </authorList>
    </citation>
    <scope>NUCLEOTIDE SEQUENCE [LARGE SCALE GENOMIC DNA]</scope>
    <source>
        <strain evidence="2 3">SA-279</strain>
    </source>
</reference>
<dbReference type="AlphaFoldDB" id="A0A4V2KSP9"/>
<protein>
    <submittedName>
        <fullName evidence="2">DUF3311 domain-containing protein</fullName>
    </submittedName>
</protein>
<gene>
    <name evidence="2" type="ORF">EYW49_19565</name>
</gene>
<dbReference type="Pfam" id="PF11755">
    <property type="entry name" value="DUF3311"/>
    <property type="match status" value="1"/>
</dbReference>
<dbReference type="EMBL" id="SJFN01000039">
    <property type="protein sequence ID" value="TBW33799.1"/>
    <property type="molecule type" value="Genomic_DNA"/>
</dbReference>